<evidence type="ECO:0008006" key="3">
    <source>
        <dbReference type="Google" id="ProtNLM"/>
    </source>
</evidence>
<name>X0V5U8_9ZZZZ</name>
<dbReference type="Gene3D" id="3.30.300.220">
    <property type="match status" value="1"/>
</dbReference>
<feature type="non-terminal residue" evidence="2">
    <location>
        <position position="63"/>
    </location>
</feature>
<gene>
    <name evidence="2" type="ORF">S01H1_35832</name>
</gene>
<accession>X0V5U8</accession>
<evidence type="ECO:0000256" key="1">
    <source>
        <dbReference type="ARBA" id="ARBA00005254"/>
    </source>
</evidence>
<dbReference type="PANTHER" id="PTHR43802">
    <property type="entry name" value="ENOYL-COA HYDRATASE"/>
    <property type="match status" value="1"/>
</dbReference>
<dbReference type="InterPro" id="IPR029045">
    <property type="entry name" value="ClpP/crotonase-like_dom_sf"/>
</dbReference>
<evidence type="ECO:0000313" key="2">
    <source>
        <dbReference type="EMBL" id="GAG13564.1"/>
    </source>
</evidence>
<reference evidence="2" key="1">
    <citation type="journal article" date="2014" name="Front. Microbiol.">
        <title>High frequency of phylogenetically diverse reductive dehalogenase-homologous genes in deep subseafloor sedimentary metagenomes.</title>
        <authorList>
            <person name="Kawai M."/>
            <person name="Futagami T."/>
            <person name="Toyoda A."/>
            <person name="Takaki Y."/>
            <person name="Nishi S."/>
            <person name="Hori S."/>
            <person name="Arai W."/>
            <person name="Tsubouchi T."/>
            <person name="Morono Y."/>
            <person name="Uchiyama I."/>
            <person name="Ito T."/>
            <person name="Fujiyama A."/>
            <person name="Inagaki F."/>
            <person name="Takami H."/>
        </authorList>
    </citation>
    <scope>NUCLEOTIDE SEQUENCE</scope>
    <source>
        <strain evidence="2">Expedition CK06-06</strain>
    </source>
</reference>
<sequence length="63" mass="7003">MPDYETILYERRGRVGLITLNRPQKLNAWSPQMEVEFIDAVSSTSSDREVGALVVTGAGRAFC</sequence>
<dbReference type="Pfam" id="PF00378">
    <property type="entry name" value="ECH_1"/>
    <property type="match status" value="1"/>
</dbReference>
<organism evidence="2">
    <name type="scientific">marine sediment metagenome</name>
    <dbReference type="NCBI Taxonomy" id="412755"/>
    <lineage>
        <taxon>unclassified sequences</taxon>
        <taxon>metagenomes</taxon>
        <taxon>ecological metagenomes</taxon>
    </lineage>
</organism>
<dbReference type="EMBL" id="BARS01022409">
    <property type="protein sequence ID" value="GAG13564.1"/>
    <property type="molecule type" value="Genomic_DNA"/>
</dbReference>
<dbReference type="SUPFAM" id="SSF52096">
    <property type="entry name" value="ClpP/crotonase"/>
    <property type="match status" value="1"/>
</dbReference>
<dbReference type="CDD" id="cd06558">
    <property type="entry name" value="crotonase-like"/>
    <property type="match status" value="1"/>
</dbReference>
<comment type="similarity">
    <text evidence="1">Belongs to the enoyl-CoA hydratase/isomerase family.</text>
</comment>
<dbReference type="PANTHER" id="PTHR43802:SF1">
    <property type="entry name" value="IP11341P-RELATED"/>
    <property type="match status" value="1"/>
</dbReference>
<comment type="caution">
    <text evidence="2">The sequence shown here is derived from an EMBL/GenBank/DDBJ whole genome shotgun (WGS) entry which is preliminary data.</text>
</comment>
<protein>
    <recommendedName>
        <fullName evidence="3">Enoyl-CoA hydratase</fullName>
    </recommendedName>
</protein>
<dbReference type="InterPro" id="IPR001753">
    <property type="entry name" value="Enoyl-CoA_hydra/iso"/>
</dbReference>
<proteinExistence type="inferred from homology"/>
<dbReference type="AlphaFoldDB" id="X0V5U8"/>